<proteinExistence type="inferred from homology"/>
<dbReference type="PANTHER" id="PTHR30572:SF4">
    <property type="entry name" value="ABC TRANSPORTER PERMEASE YTRF"/>
    <property type="match status" value="1"/>
</dbReference>
<keyword evidence="5 7" id="KW-0472">Membrane</keyword>
<name>A0A1Y1CTX2_9BACT</name>
<keyword evidence="4 7" id="KW-1133">Transmembrane helix</keyword>
<accession>A0A1Y1CTX2</accession>
<evidence type="ECO:0000256" key="3">
    <source>
        <dbReference type="ARBA" id="ARBA00022692"/>
    </source>
</evidence>
<dbReference type="InterPro" id="IPR050250">
    <property type="entry name" value="Macrolide_Exporter_MacB"/>
</dbReference>
<dbReference type="InterPro" id="IPR003838">
    <property type="entry name" value="ABC3_permease_C"/>
</dbReference>
<dbReference type="Proteomes" id="UP000218267">
    <property type="component" value="Chromosome"/>
</dbReference>
<dbReference type="GO" id="GO:0005886">
    <property type="term" value="C:plasma membrane"/>
    <property type="evidence" value="ECO:0007669"/>
    <property type="project" value="UniProtKB-SubCell"/>
</dbReference>
<evidence type="ECO:0000259" key="9">
    <source>
        <dbReference type="Pfam" id="PF12704"/>
    </source>
</evidence>
<dbReference type="Pfam" id="PF12704">
    <property type="entry name" value="MacB_PCD"/>
    <property type="match status" value="2"/>
</dbReference>
<dbReference type="Pfam" id="PF02687">
    <property type="entry name" value="FtsX"/>
    <property type="match status" value="2"/>
</dbReference>
<dbReference type="EMBL" id="AP018042">
    <property type="protein sequence ID" value="BAX82721.1"/>
    <property type="molecule type" value="Genomic_DNA"/>
</dbReference>
<evidence type="ECO:0000313" key="10">
    <source>
        <dbReference type="EMBL" id="BAX82721.1"/>
    </source>
</evidence>
<feature type="domain" description="ABC3 transporter permease C-terminal" evidence="8">
    <location>
        <begin position="669"/>
        <end position="782"/>
    </location>
</feature>
<keyword evidence="2" id="KW-1003">Cell membrane</keyword>
<feature type="domain" description="MacB-like periplasmic core" evidence="9">
    <location>
        <begin position="517"/>
        <end position="624"/>
    </location>
</feature>
<protein>
    <submittedName>
        <fullName evidence="10">Uncharacterized protein</fullName>
    </submittedName>
</protein>
<comment type="similarity">
    <text evidence="6">Belongs to the ABC-4 integral membrane protein family.</text>
</comment>
<evidence type="ECO:0000256" key="1">
    <source>
        <dbReference type="ARBA" id="ARBA00004651"/>
    </source>
</evidence>
<reference evidence="10 11" key="1">
    <citation type="journal article" date="2018" name="Mar. Genomics">
        <title>Complete genome sequence of Marinifilaceae bacterium strain SPP2, isolated from the Antarctic marine sediment.</title>
        <authorList>
            <person name="Watanabe M."/>
            <person name="Kojima H."/>
            <person name="Fukui M."/>
        </authorList>
    </citation>
    <scope>NUCLEOTIDE SEQUENCE [LARGE SCALE GENOMIC DNA]</scope>
    <source>
        <strain evidence="10 11">SPP2</strain>
    </source>
</reference>
<evidence type="ECO:0000256" key="6">
    <source>
        <dbReference type="ARBA" id="ARBA00038076"/>
    </source>
</evidence>
<gene>
    <name evidence="10" type="ORF">ALGA_4431</name>
</gene>
<feature type="transmembrane region" description="Helical" evidence="7">
    <location>
        <begin position="750"/>
        <end position="772"/>
    </location>
</feature>
<keyword evidence="11" id="KW-1185">Reference proteome</keyword>
<feature type="transmembrane region" description="Helical" evidence="7">
    <location>
        <begin position="426"/>
        <end position="449"/>
    </location>
</feature>
<evidence type="ECO:0000256" key="7">
    <source>
        <dbReference type="SAM" id="Phobius"/>
    </source>
</evidence>
<feature type="transmembrane region" description="Helical" evidence="7">
    <location>
        <begin position="719"/>
        <end position="738"/>
    </location>
</feature>
<feature type="transmembrane region" description="Helical" evidence="7">
    <location>
        <begin position="21"/>
        <end position="42"/>
    </location>
</feature>
<dbReference type="OrthoDB" id="1109882at2"/>
<keyword evidence="3 7" id="KW-0812">Transmembrane</keyword>
<dbReference type="KEGG" id="mbas:ALGA_4431"/>
<dbReference type="InterPro" id="IPR025857">
    <property type="entry name" value="MacB_PCD"/>
</dbReference>
<feature type="transmembrane region" description="Helical" evidence="7">
    <location>
        <begin position="379"/>
        <end position="405"/>
    </location>
</feature>
<feature type="transmembrane region" description="Helical" evidence="7">
    <location>
        <begin position="336"/>
        <end position="359"/>
    </location>
</feature>
<reference evidence="11" key="2">
    <citation type="journal article" date="2020" name="Antonie Van Leeuwenhoek">
        <title>Labilibaculum antarcticum sp. nov., a novel facultative anaerobic, psychrotorelant bacterium isolated from marine sediment of Antarctica.</title>
        <authorList>
            <person name="Watanabe M."/>
            <person name="Kojima H."/>
            <person name="Fukui M."/>
        </authorList>
    </citation>
    <scope>NUCLEOTIDE SEQUENCE [LARGE SCALE GENOMIC DNA]</scope>
    <source>
        <strain evidence="11">SPP2</strain>
    </source>
</reference>
<comment type="subcellular location">
    <subcellularLocation>
        <location evidence="1">Cell membrane</location>
        <topology evidence="1">Multi-pass membrane protein</topology>
    </subcellularLocation>
</comment>
<evidence type="ECO:0000256" key="4">
    <source>
        <dbReference type="ARBA" id="ARBA00022989"/>
    </source>
</evidence>
<sequence>MIKNYIKSALRNLKRNYVFTGINTLGLSIALAASFIIILFVINELSYNNCHKNRKSVYRVLNYYNTFDRTLTGTPFVLASTLKEEFPQVEHAINTKSIQEFTILHKGENIVVNDAVSSSSEIFDIFTLPLINGTNTKTLLDDKNSICISRSLASKLFSRTDAIGKEITASINKEEHVLTVTAVFEDIPQNSTFRAECLINKSFTITYVNKLFETTNAETNWDHNSWHTWLRLIPGSNPSLIDSQFTMLERKHMGENPLFHYSLQNLSDVYLGSEKVMNNSIQGNWNSIKIFSAIALLIVLVAMINYIILSTAVSSGRSKEIGIRKTFGAKNNQIKYQLLTESIVLTIIVLPLAIAFMILGLPYAEELFQTNLPVIGANIIVYILFYFILTVLIGIISGLYTSVGLSKLTILNVLKGQNMTGKKKNFVRSALIIFQLVIFCFFVACALVIRGQYQYSLEKNPGFHNKNTLLIDIKNSENYTPFLNETQANTNVIMASGAYSGLPTYSFGAMMIPHHQDQEKKVEVEGMMIDFNFLQTMGIPLVDGRYFSTDYGSDVKNSCILNETAVKALGIKDPIGKKIGEQTIIGVVNDFYLHSFRSDIPPLKIQLTEKYLRQIAVYYKEGSAKDLIPQLEKSWKKIAPEQAFFYTTVEEIIEDMYSSEKSRFNTVTIFAFFTMLIASFGLFGLTLFIAQSRTKEIGIKKVLGCSDTIIIFSFLRMNILYVVIASVISIPITFYAMTEWLSDYSIRTEIHWWIFALSFLIAGIVVTATVFIHSYRVTRLDPVKSLRYE</sequence>
<evidence type="ECO:0000256" key="5">
    <source>
        <dbReference type="ARBA" id="ARBA00023136"/>
    </source>
</evidence>
<feature type="transmembrane region" description="Helical" evidence="7">
    <location>
        <begin position="290"/>
        <end position="315"/>
    </location>
</feature>
<dbReference type="PANTHER" id="PTHR30572">
    <property type="entry name" value="MEMBRANE COMPONENT OF TRANSPORTER-RELATED"/>
    <property type="match status" value="1"/>
</dbReference>
<feature type="transmembrane region" description="Helical" evidence="7">
    <location>
        <begin position="669"/>
        <end position="690"/>
    </location>
</feature>
<evidence type="ECO:0000256" key="2">
    <source>
        <dbReference type="ARBA" id="ARBA00022475"/>
    </source>
</evidence>
<feature type="domain" description="ABC3 transporter permease C-terminal" evidence="8">
    <location>
        <begin position="293"/>
        <end position="399"/>
    </location>
</feature>
<evidence type="ECO:0000313" key="11">
    <source>
        <dbReference type="Proteomes" id="UP000218267"/>
    </source>
</evidence>
<dbReference type="AlphaFoldDB" id="A0A1Y1CTX2"/>
<feature type="domain" description="MacB-like periplasmic core" evidence="9">
    <location>
        <begin position="20"/>
        <end position="239"/>
    </location>
</feature>
<dbReference type="RefSeq" id="WP_096433280.1">
    <property type="nucleotide sequence ID" value="NZ_AP018042.1"/>
</dbReference>
<dbReference type="GO" id="GO:0022857">
    <property type="term" value="F:transmembrane transporter activity"/>
    <property type="evidence" value="ECO:0007669"/>
    <property type="project" value="TreeGrafter"/>
</dbReference>
<evidence type="ECO:0000259" key="8">
    <source>
        <dbReference type="Pfam" id="PF02687"/>
    </source>
</evidence>
<organism evidence="10 11">
    <name type="scientific">Labilibaculum antarcticum</name>
    <dbReference type="NCBI Taxonomy" id="1717717"/>
    <lineage>
        <taxon>Bacteria</taxon>
        <taxon>Pseudomonadati</taxon>
        <taxon>Bacteroidota</taxon>
        <taxon>Bacteroidia</taxon>
        <taxon>Marinilabiliales</taxon>
        <taxon>Marinifilaceae</taxon>
        <taxon>Labilibaculum</taxon>
    </lineage>
</organism>